<gene>
    <name evidence="4" type="ORF">SAMN05443572_103241</name>
</gene>
<evidence type="ECO:0000313" key="4">
    <source>
        <dbReference type="EMBL" id="SET79244.1"/>
    </source>
</evidence>
<evidence type="ECO:0000313" key="5">
    <source>
        <dbReference type="Proteomes" id="UP000183760"/>
    </source>
</evidence>
<feature type="region of interest" description="Disordered" evidence="2">
    <location>
        <begin position="1"/>
        <end position="23"/>
    </location>
</feature>
<dbReference type="PANTHER" id="PTHR47245">
    <property type="entry name" value="PEPTIDYLPROLYL ISOMERASE"/>
    <property type="match status" value="1"/>
</dbReference>
<dbReference type="Proteomes" id="UP000183760">
    <property type="component" value="Unassembled WGS sequence"/>
</dbReference>
<protein>
    <submittedName>
        <fullName evidence="4">Peptidyl-prolyl cis-trans isomerase C</fullName>
    </submittedName>
</protein>
<dbReference type="SUPFAM" id="SSF109998">
    <property type="entry name" value="Triger factor/SurA peptide-binding domain-like"/>
    <property type="match status" value="1"/>
</dbReference>
<dbReference type="InterPro" id="IPR050245">
    <property type="entry name" value="PrsA_foldase"/>
</dbReference>
<evidence type="ECO:0000256" key="2">
    <source>
        <dbReference type="SAM" id="MobiDB-lite"/>
    </source>
</evidence>
<keyword evidence="1 4" id="KW-0413">Isomerase</keyword>
<comment type="caution">
    <text evidence="4">The sequence shown here is derived from an EMBL/GenBank/DDBJ whole genome shotgun (WGS) entry which is preliminary data.</text>
</comment>
<dbReference type="SUPFAM" id="SSF54534">
    <property type="entry name" value="FKBP-like"/>
    <property type="match status" value="1"/>
</dbReference>
<dbReference type="PROSITE" id="PS50198">
    <property type="entry name" value="PPIC_PPIASE_2"/>
    <property type="match status" value="1"/>
</dbReference>
<dbReference type="EMBL" id="FOIB01000003">
    <property type="protein sequence ID" value="SET79244.1"/>
    <property type="molecule type" value="Genomic_DNA"/>
</dbReference>
<keyword evidence="5" id="KW-1185">Reference proteome</keyword>
<dbReference type="Gene3D" id="3.10.50.40">
    <property type="match status" value="1"/>
</dbReference>
<reference evidence="4 5" key="1">
    <citation type="submission" date="2016-10" db="EMBL/GenBank/DDBJ databases">
        <authorList>
            <person name="Varghese N."/>
            <person name="Submissions S."/>
        </authorList>
    </citation>
    <scope>NUCLEOTIDE SEQUENCE [LARGE SCALE GENOMIC DNA]</scope>
    <source>
        <strain evidence="4 5">DSM 16525</strain>
    </source>
</reference>
<dbReference type="InterPro" id="IPR000297">
    <property type="entry name" value="PPIase_PpiC"/>
</dbReference>
<dbReference type="GO" id="GO:0016853">
    <property type="term" value="F:isomerase activity"/>
    <property type="evidence" value="ECO:0007669"/>
    <property type="project" value="UniProtKB-KW"/>
</dbReference>
<feature type="domain" description="PpiC" evidence="3">
    <location>
        <begin position="168"/>
        <end position="266"/>
    </location>
</feature>
<dbReference type="Pfam" id="PF13145">
    <property type="entry name" value="Rotamase_2"/>
    <property type="match status" value="1"/>
</dbReference>
<sequence length="316" mass="34673">MAQGANPVVPRFGSNGRKESVPPRTIRTRRVLLVAWALCAACTKPAPVTSPSHAGAGPVVGRFDGGVVTQAELVEESARLPSPLREQFERPAGQREFVRSMIDKRLLAQEARVRGLHQKPEIHKQVQALEERLVIQELLAAEEKAAGTPGEQALREYYQQHRDELAQPERLRLARVQVVVPPGATATQRAQVKQKAERLAQRLRSGEALEKVAAEGDGRSGELGWVARGDLPDRELESVAFGLKKVGDTSGVVAEAKGYSVVRLLERREARVPAFEEVRAEVEGRALPQWKRKVLEGLLARLRETGSVSIDMPGTP</sequence>
<evidence type="ECO:0000259" key="3">
    <source>
        <dbReference type="PROSITE" id="PS50198"/>
    </source>
</evidence>
<dbReference type="PANTHER" id="PTHR47245:SF2">
    <property type="entry name" value="PEPTIDYL-PROLYL CIS-TRANS ISOMERASE HP_0175-RELATED"/>
    <property type="match status" value="1"/>
</dbReference>
<organism evidence="4 5">
    <name type="scientific">Myxococcus fulvus</name>
    <dbReference type="NCBI Taxonomy" id="33"/>
    <lineage>
        <taxon>Bacteria</taxon>
        <taxon>Pseudomonadati</taxon>
        <taxon>Myxococcota</taxon>
        <taxon>Myxococcia</taxon>
        <taxon>Myxococcales</taxon>
        <taxon>Cystobacterineae</taxon>
        <taxon>Myxococcaceae</taxon>
        <taxon>Myxococcus</taxon>
    </lineage>
</organism>
<evidence type="ECO:0000256" key="1">
    <source>
        <dbReference type="PROSITE-ProRule" id="PRU00278"/>
    </source>
</evidence>
<accession>A0ABY1C8I3</accession>
<proteinExistence type="predicted"/>
<dbReference type="InterPro" id="IPR046357">
    <property type="entry name" value="PPIase_dom_sf"/>
</dbReference>
<keyword evidence="1" id="KW-0697">Rotamase</keyword>
<dbReference type="InterPro" id="IPR027304">
    <property type="entry name" value="Trigger_fact/SurA_dom_sf"/>
</dbReference>
<name>A0ABY1C8I3_MYXFU</name>